<keyword evidence="1" id="KW-1133">Transmembrane helix</keyword>
<reference evidence="3 4" key="1">
    <citation type="journal article" date="2018" name="ISME J.">
        <title>Endosymbiont genomes yield clues of tubeworm success.</title>
        <authorList>
            <person name="Li Y."/>
            <person name="Liles M.R."/>
            <person name="Halanych K.M."/>
        </authorList>
    </citation>
    <scope>NUCLEOTIDE SEQUENCE [LARGE SCALE GENOMIC DNA]</scope>
    <source>
        <strain evidence="3">A1464</strain>
    </source>
</reference>
<accession>A0A370DDJ0</accession>
<feature type="signal peptide" evidence="2">
    <location>
        <begin position="1"/>
        <end position="25"/>
    </location>
</feature>
<proteinExistence type="predicted"/>
<name>A0A370DDJ0_9GAMM</name>
<dbReference type="AlphaFoldDB" id="A0A370DDJ0"/>
<evidence type="ECO:0000256" key="1">
    <source>
        <dbReference type="SAM" id="Phobius"/>
    </source>
</evidence>
<sequence>MKNNIQALINVGLLTIVLNSLPTNAAIINGIVTGTVQYSSDSNDFDETFFFNAGNTNPYVGSNYTINFSIDTALAPLDGNIYGVDPYIGHYATDSGDSYNPQPHTDWLQMSLTVEEQTIDLNGSRSSYISLSDGTQNQNVDMLDIGNSDAFYVDYLNYEQSELVLSMWDNDTLNNLITGDSLNQSFSWVNNGSPSVYAYGHLAIGRGQGTSELGYTSYDSASLDLSIDTIQYSVVPVPPAIILFVSGLIGLIGFRRLI</sequence>
<keyword evidence="1" id="KW-0812">Transmembrane</keyword>
<protein>
    <recommendedName>
        <fullName evidence="5">PEP-CTERM protein-sorting domain-containing protein</fullName>
    </recommendedName>
</protein>
<gene>
    <name evidence="3" type="ORF">DIZ80_11950</name>
</gene>
<evidence type="ECO:0000256" key="2">
    <source>
        <dbReference type="SAM" id="SignalP"/>
    </source>
</evidence>
<dbReference type="Proteomes" id="UP000254266">
    <property type="component" value="Unassembled WGS sequence"/>
</dbReference>
<organism evidence="3 4">
    <name type="scientific">endosymbiont of Galathealinum brachiosum</name>
    <dbReference type="NCBI Taxonomy" id="2200906"/>
    <lineage>
        <taxon>Bacteria</taxon>
        <taxon>Pseudomonadati</taxon>
        <taxon>Pseudomonadota</taxon>
        <taxon>Gammaproteobacteria</taxon>
        <taxon>sulfur-oxidizing symbionts</taxon>
    </lineage>
</organism>
<dbReference type="EMBL" id="QFXC01000011">
    <property type="protein sequence ID" value="RDH82969.1"/>
    <property type="molecule type" value="Genomic_DNA"/>
</dbReference>
<keyword evidence="2" id="KW-0732">Signal</keyword>
<keyword evidence="4" id="KW-1185">Reference proteome</keyword>
<comment type="caution">
    <text evidence="3">The sequence shown here is derived from an EMBL/GenBank/DDBJ whole genome shotgun (WGS) entry which is preliminary data.</text>
</comment>
<evidence type="ECO:0008006" key="5">
    <source>
        <dbReference type="Google" id="ProtNLM"/>
    </source>
</evidence>
<evidence type="ECO:0000313" key="3">
    <source>
        <dbReference type="EMBL" id="RDH82969.1"/>
    </source>
</evidence>
<feature type="chain" id="PRO_5016803663" description="PEP-CTERM protein-sorting domain-containing protein" evidence="2">
    <location>
        <begin position="26"/>
        <end position="258"/>
    </location>
</feature>
<feature type="transmembrane region" description="Helical" evidence="1">
    <location>
        <begin position="232"/>
        <end position="254"/>
    </location>
</feature>
<evidence type="ECO:0000313" key="4">
    <source>
        <dbReference type="Proteomes" id="UP000254266"/>
    </source>
</evidence>
<keyword evidence="1" id="KW-0472">Membrane</keyword>